<feature type="non-terminal residue" evidence="9">
    <location>
        <position position="1"/>
    </location>
</feature>
<sequence length="81" mass="9023">NYRRVYVNESGGFIKDKDGAWINNVSAFNISIACNHCDEPACVKGCPTGAMFKRDKDGIVIVDHDKCIGCRYCQWNCPYGA</sequence>
<keyword evidence="4" id="KW-0677">Repeat</keyword>
<dbReference type="GO" id="GO:0046872">
    <property type="term" value="F:metal ion binding"/>
    <property type="evidence" value="ECO:0007669"/>
    <property type="project" value="UniProtKB-KW"/>
</dbReference>
<dbReference type="PROSITE" id="PS00198">
    <property type="entry name" value="4FE4S_FER_1"/>
    <property type="match status" value="1"/>
</dbReference>
<keyword evidence="6" id="KW-0408">Iron</keyword>
<name>A0AAJ2NUG0_ALKPS</name>
<dbReference type="Pfam" id="PF13247">
    <property type="entry name" value="Fer4_11"/>
    <property type="match status" value="1"/>
</dbReference>
<keyword evidence="1" id="KW-0813">Transport</keyword>
<evidence type="ECO:0000256" key="5">
    <source>
        <dbReference type="ARBA" id="ARBA00022982"/>
    </source>
</evidence>
<evidence type="ECO:0000256" key="3">
    <source>
        <dbReference type="ARBA" id="ARBA00022723"/>
    </source>
</evidence>
<keyword evidence="2" id="KW-0004">4Fe-4S</keyword>
<evidence type="ECO:0000256" key="7">
    <source>
        <dbReference type="ARBA" id="ARBA00023014"/>
    </source>
</evidence>
<dbReference type="SUPFAM" id="SSF54862">
    <property type="entry name" value="4Fe-4S ferredoxins"/>
    <property type="match status" value="1"/>
</dbReference>
<evidence type="ECO:0000313" key="10">
    <source>
        <dbReference type="Proteomes" id="UP001285636"/>
    </source>
</evidence>
<dbReference type="InterPro" id="IPR017896">
    <property type="entry name" value="4Fe4S_Fe-S-bd"/>
</dbReference>
<dbReference type="Gene3D" id="3.30.70.20">
    <property type="match status" value="1"/>
</dbReference>
<dbReference type="AlphaFoldDB" id="A0AAJ2NUG0"/>
<feature type="non-terminal residue" evidence="9">
    <location>
        <position position="81"/>
    </location>
</feature>
<evidence type="ECO:0000256" key="6">
    <source>
        <dbReference type="ARBA" id="ARBA00023004"/>
    </source>
</evidence>
<dbReference type="EMBL" id="JAWJAY010001353">
    <property type="protein sequence ID" value="MDV2888367.1"/>
    <property type="molecule type" value="Genomic_DNA"/>
</dbReference>
<dbReference type="InterPro" id="IPR050954">
    <property type="entry name" value="ET_IronSulfur_Cluster-Binding"/>
</dbReference>
<keyword evidence="3" id="KW-0479">Metal-binding</keyword>
<dbReference type="GO" id="GO:0051539">
    <property type="term" value="F:4 iron, 4 sulfur cluster binding"/>
    <property type="evidence" value="ECO:0007669"/>
    <property type="project" value="UniProtKB-KW"/>
</dbReference>
<dbReference type="Proteomes" id="UP001285636">
    <property type="component" value="Unassembled WGS sequence"/>
</dbReference>
<reference evidence="9" key="1">
    <citation type="submission" date="2023-10" db="EMBL/GenBank/DDBJ databases">
        <title>Screening of Alkalihalophilus pseudofirmusBZ-TG-HK211 and Its Alleviation of Salt Stress on Rapeseed Growth.</title>
        <authorList>
            <person name="Zhao B."/>
            <person name="Guo T."/>
        </authorList>
    </citation>
    <scope>NUCLEOTIDE SEQUENCE</scope>
    <source>
        <strain evidence="9">BZ-TG-HK211</strain>
    </source>
</reference>
<evidence type="ECO:0000256" key="4">
    <source>
        <dbReference type="ARBA" id="ARBA00022737"/>
    </source>
</evidence>
<evidence type="ECO:0000256" key="1">
    <source>
        <dbReference type="ARBA" id="ARBA00022448"/>
    </source>
</evidence>
<gene>
    <name evidence="9" type="ORF">RYX45_24715</name>
</gene>
<proteinExistence type="predicted"/>
<evidence type="ECO:0000313" key="9">
    <source>
        <dbReference type="EMBL" id="MDV2888367.1"/>
    </source>
</evidence>
<dbReference type="PANTHER" id="PTHR43177">
    <property type="entry name" value="PROTEIN NRFC"/>
    <property type="match status" value="1"/>
</dbReference>
<comment type="caution">
    <text evidence="9">The sequence shown here is derived from an EMBL/GenBank/DDBJ whole genome shotgun (WGS) entry which is preliminary data.</text>
</comment>
<dbReference type="RefSeq" id="WP_323468299.1">
    <property type="nucleotide sequence ID" value="NZ_JAWJAY010001353.1"/>
</dbReference>
<organism evidence="9 10">
    <name type="scientific">Alkalihalophilus pseudofirmus</name>
    <name type="common">Bacillus pseudofirmus</name>
    <dbReference type="NCBI Taxonomy" id="79885"/>
    <lineage>
        <taxon>Bacteria</taxon>
        <taxon>Bacillati</taxon>
        <taxon>Bacillota</taxon>
        <taxon>Bacilli</taxon>
        <taxon>Bacillales</taxon>
        <taxon>Bacillaceae</taxon>
        <taxon>Alkalihalophilus</taxon>
    </lineage>
</organism>
<evidence type="ECO:0000259" key="8">
    <source>
        <dbReference type="PROSITE" id="PS51379"/>
    </source>
</evidence>
<evidence type="ECO:0000256" key="2">
    <source>
        <dbReference type="ARBA" id="ARBA00022485"/>
    </source>
</evidence>
<keyword evidence="5" id="KW-0249">Electron transport</keyword>
<accession>A0AAJ2NUG0</accession>
<feature type="domain" description="4Fe-4S ferredoxin-type" evidence="8">
    <location>
        <begin position="24"/>
        <end position="56"/>
    </location>
</feature>
<dbReference type="PANTHER" id="PTHR43177:SF5">
    <property type="entry name" value="ANAEROBIC DIMETHYL SULFOXIDE REDUCTASE CHAIN B-RELATED"/>
    <property type="match status" value="1"/>
</dbReference>
<protein>
    <submittedName>
        <fullName evidence="9">4Fe-4S dicluster domain-containing protein</fullName>
    </submittedName>
</protein>
<dbReference type="PROSITE" id="PS51379">
    <property type="entry name" value="4FE4S_FER_2"/>
    <property type="match status" value="2"/>
</dbReference>
<dbReference type="InterPro" id="IPR017900">
    <property type="entry name" value="4Fe4S_Fe_S_CS"/>
</dbReference>
<keyword evidence="7" id="KW-0411">Iron-sulfur</keyword>
<feature type="domain" description="4Fe-4S ferredoxin-type" evidence="8">
    <location>
        <begin position="58"/>
        <end position="81"/>
    </location>
</feature>